<evidence type="ECO:0000256" key="2">
    <source>
        <dbReference type="ARBA" id="ARBA00004629"/>
    </source>
</evidence>
<dbReference type="EMBL" id="JAAMPC010000010">
    <property type="protein sequence ID" value="KAG2285667.1"/>
    <property type="molecule type" value="Genomic_DNA"/>
</dbReference>
<dbReference type="GO" id="GO:0004672">
    <property type="term" value="F:protein kinase activity"/>
    <property type="evidence" value="ECO:0007669"/>
    <property type="project" value="TreeGrafter"/>
</dbReference>
<keyword evidence="6" id="KW-0131">Cell cycle</keyword>
<keyword evidence="5" id="KW-0539">Nucleus</keyword>
<sequence length="343" mass="39760">MAETRVEFPDPETEFFASKQETGHEWDLLNHALKSHSDHQSRKTLVEKRRKLIEEIDEYEGDDPLFPWIKCVKWVHEAFPPGGECSGLLVIYEQCVRKFWHSDRYKDDLRYLKGWLEYAEHCVDAEVIYEFLEVNDIGRTHGLYYIDYALHMECKGKVKTANEIFNLGISRYNAKPVEKLNDAYKKFMVRTIRRSKSVDDEPKENDLPSRSFGTVLSRGIIIVNTGRQALGPQAKRTKLNHSSKAPLAVYKDTTSGDQTESDKSKPEFGPWLMLEGRGERTKRTMLYLENEHHSSQGVEKKKSETISSSSNILPLNDSCEIKKETELLRQNPLRHFPSSSFLR</sequence>
<organism evidence="10 11">
    <name type="scientific">Brassica carinata</name>
    <name type="common">Ethiopian mustard</name>
    <name type="synonym">Abyssinian cabbage</name>
    <dbReference type="NCBI Taxonomy" id="52824"/>
    <lineage>
        <taxon>Eukaryota</taxon>
        <taxon>Viridiplantae</taxon>
        <taxon>Streptophyta</taxon>
        <taxon>Embryophyta</taxon>
        <taxon>Tracheophyta</taxon>
        <taxon>Spermatophyta</taxon>
        <taxon>Magnoliopsida</taxon>
        <taxon>eudicotyledons</taxon>
        <taxon>Gunneridae</taxon>
        <taxon>Pentapetalae</taxon>
        <taxon>rosids</taxon>
        <taxon>malvids</taxon>
        <taxon>Brassicales</taxon>
        <taxon>Brassicaceae</taxon>
        <taxon>Brassiceae</taxon>
        <taxon>Brassica</taxon>
    </lineage>
</organism>
<evidence type="ECO:0000313" key="11">
    <source>
        <dbReference type="Proteomes" id="UP000886595"/>
    </source>
</evidence>
<dbReference type="AlphaFoldDB" id="A0A8X7RCQ5"/>
<evidence type="ECO:0000256" key="4">
    <source>
        <dbReference type="ARBA" id="ARBA00022838"/>
    </source>
</evidence>
<feature type="region of interest" description="Disordered" evidence="8">
    <location>
        <begin position="290"/>
        <end position="309"/>
    </location>
</feature>
<proteinExistence type="predicted"/>
<feature type="compositionally biased region" description="Basic and acidic residues" evidence="8">
    <location>
        <begin position="290"/>
        <end position="304"/>
    </location>
</feature>
<name>A0A8X7RCQ5_BRACI</name>
<evidence type="ECO:0000256" key="5">
    <source>
        <dbReference type="ARBA" id="ARBA00023242"/>
    </source>
</evidence>
<dbReference type="InterPro" id="IPR013212">
    <property type="entry name" value="Mad3/Bub1_I"/>
</dbReference>
<dbReference type="InterPro" id="IPR015661">
    <property type="entry name" value="Bub1/Mad3"/>
</dbReference>
<accession>A0A8X7RCQ5</accession>
<dbReference type="GO" id="GO:0051754">
    <property type="term" value="P:meiotic sister chromatid cohesion, centromeric"/>
    <property type="evidence" value="ECO:0007669"/>
    <property type="project" value="TreeGrafter"/>
</dbReference>
<dbReference type="Gene3D" id="1.25.40.430">
    <property type="match status" value="1"/>
</dbReference>
<comment type="caution">
    <text evidence="10">The sequence shown here is derived from an EMBL/GenBank/DDBJ whole genome shotgun (WGS) entry which is preliminary data.</text>
</comment>
<keyword evidence="7" id="KW-0137">Centromere</keyword>
<evidence type="ECO:0000256" key="3">
    <source>
        <dbReference type="ARBA" id="ARBA00022454"/>
    </source>
</evidence>
<dbReference type="GO" id="GO:0000776">
    <property type="term" value="C:kinetochore"/>
    <property type="evidence" value="ECO:0007669"/>
    <property type="project" value="UniProtKB-KW"/>
</dbReference>
<keyword evidence="11" id="KW-1185">Reference proteome</keyword>
<gene>
    <name evidence="10" type="ORF">Bca52824_045271</name>
</gene>
<dbReference type="PROSITE" id="PS51489">
    <property type="entry name" value="BUB1_N"/>
    <property type="match status" value="1"/>
</dbReference>
<dbReference type="GO" id="GO:0005634">
    <property type="term" value="C:nucleus"/>
    <property type="evidence" value="ECO:0007669"/>
    <property type="project" value="UniProtKB-SubCell"/>
</dbReference>
<keyword evidence="3" id="KW-0158">Chromosome</keyword>
<dbReference type="GO" id="GO:0007094">
    <property type="term" value="P:mitotic spindle assembly checkpoint signaling"/>
    <property type="evidence" value="ECO:0007669"/>
    <property type="project" value="InterPro"/>
</dbReference>
<evidence type="ECO:0000256" key="1">
    <source>
        <dbReference type="ARBA" id="ARBA00004123"/>
    </source>
</evidence>
<evidence type="ECO:0000256" key="8">
    <source>
        <dbReference type="SAM" id="MobiDB-lite"/>
    </source>
</evidence>
<dbReference type="PANTHER" id="PTHR14030:SF19">
    <property type="entry name" value="MITOTIC SPINDLE CHECKPOINT PROTEIN BUBR1"/>
    <property type="match status" value="1"/>
</dbReference>
<keyword evidence="4" id="KW-0995">Kinetochore</keyword>
<reference evidence="10 11" key="1">
    <citation type="submission" date="2020-02" db="EMBL/GenBank/DDBJ databases">
        <authorList>
            <person name="Ma Q."/>
            <person name="Huang Y."/>
            <person name="Song X."/>
            <person name="Pei D."/>
        </authorList>
    </citation>
    <scope>NUCLEOTIDE SEQUENCE [LARGE SCALE GENOMIC DNA]</scope>
    <source>
        <strain evidence="10">Sxm20200214</strain>
        <tissue evidence="10">Leaf</tissue>
    </source>
</reference>
<evidence type="ECO:0000313" key="10">
    <source>
        <dbReference type="EMBL" id="KAG2285667.1"/>
    </source>
</evidence>
<dbReference type="FunFam" id="1.25.40.430:FF:000004">
    <property type="entry name" value="Mitotic spindle checkpoint protein BUBR1"/>
    <property type="match status" value="1"/>
</dbReference>
<dbReference type="OrthoDB" id="248495at2759"/>
<dbReference type="SMART" id="SM00777">
    <property type="entry name" value="Mad3_BUB1_I"/>
    <property type="match status" value="1"/>
</dbReference>
<dbReference type="PANTHER" id="PTHR14030">
    <property type="entry name" value="MITOTIC CHECKPOINT SERINE/THREONINE-PROTEIN KINASE BUB1"/>
    <property type="match status" value="1"/>
</dbReference>
<evidence type="ECO:0000256" key="7">
    <source>
        <dbReference type="ARBA" id="ARBA00023328"/>
    </source>
</evidence>
<dbReference type="Pfam" id="PF08311">
    <property type="entry name" value="Mad3_BUB1_I"/>
    <property type="match status" value="1"/>
</dbReference>
<comment type="subcellular location">
    <subcellularLocation>
        <location evidence="2">Chromosome</location>
        <location evidence="2">Centromere</location>
        <location evidence="2">Kinetochore</location>
    </subcellularLocation>
    <subcellularLocation>
        <location evidence="1">Nucleus</location>
    </subcellularLocation>
</comment>
<feature type="domain" description="BUB1 N-terminal" evidence="9">
    <location>
        <begin position="52"/>
        <end position="208"/>
    </location>
</feature>
<evidence type="ECO:0000256" key="6">
    <source>
        <dbReference type="ARBA" id="ARBA00023306"/>
    </source>
</evidence>
<evidence type="ECO:0000259" key="9">
    <source>
        <dbReference type="PROSITE" id="PS51489"/>
    </source>
</evidence>
<dbReference type="Proteomes" id="UP000886595">
    <property type="component" value="Unassembled WGS sequence"/>
</dbReference>
<feature type="region of interest" description="Disordered" evidence="8">
    <location>
        <begin position="232"/>
        <end position="271"/>
    </location>
</feature>
<protein>
    <recommendedName>
        <fullName evidence="9">BUB1 N-terminal domain-containing protein</fullName>
    </recommendedName>
</protein>